<dbReference type="AlphaFoldDB" id="A0A6P1NEJ7"/>
<dbReference type="PROSITE" id="PS50911">
    <property type="entry name" value="CHAP"/>
    <property type="match status" value="1"/>
</dbReference>
<evidence type="ECO:0000256" key="1">
    <source>
        <dbReference type="SAM" id="SignalP"/>
    </source>
</evidence>
<gene>
    <name evidence="3" type="ORF">GT348_00290</name>
</gene>
<dbReference type="Proteomes" id="UP000463975">
    <property type="component" value="Chromosome"/>
</dbReference>
<protein>
    <submittedName>
        <fullName evidence="3">CHAP domain-containing protein</fullName>
    </submittedName>
</protein>
<organism evidence="3 4">
    <name type="scientific">Aristophania vespae</name>
    <dbReference type="NCBI Taxonomy" id="2697033"/>
    <lineage>
        <taxon>Bacteria</taxon>
        <taxon>Pseudomonadati</taxon>
        <taxon>Pseudomonadota</taxon>
        <taxon>Alphaproteobacteria</taxon>
        <taxon>Acetobacterales</taxon>
        <taxon>Acetobacteraceae</taxon>
        <taxon>Aristophania</taxon>
    </lineage>
</organism>
<dbReference type="PROSITE" id="PS51257">
    <property type="entry name" value="PROKAR_LIPOPROTEIN"/>
    <property type="match status" value="1"/>
</dbReference>
<sequence length="159" mass="18390">MRLKFWSGLFLLLSLVACASNPGRFGHYGVRGSYHGPLQCAPYARSRTGVMLRGSAASWWWKARGHYRRVYHPQPGAILVFRATRHMPYGHVSIVKKQISPHRILVEHANWVPGKIEYNAPVEDISAQHNWSRVRVWWTPIRRMGKRAYPTYGFILPAR</sequence>
<evidence type="ECO:0000313" key="3">
    <source>
        <dbReference type="EMBL" id="QHI94970.1"/>
    </source>
</evidence>
<dbReference type="SUPFAM" id="SSF54001">
    <property type="entry name" value="Cysteine proteinases"/>
    <property type="match status" value="1"/>
</dbReference>
<feature type="signal peptide" evidence="1">
    <location>
        <begin position="1"/>
        <end position="19"/>
    </location>
</feature>
<evidence type="ECO:0000313" key="4">
    <source>
        <dbReference type="Proteomes" id="UP000463975"/>
    </source>
</evidence>
<keyword evidence="4" id="KW-1185">Reference proteome</keyword>
<dbReference type="KEGG" id="bomb:GT348_00290"/>
<dbReference type="InterPro" id="IPR007921">
    <property type="entry name" value="CHAP_dom"/>
</dbReference>
<reference evidence="3 4" key="1">
    <citation type="submission" date="2020-01" db="EMBL/GenBank/DDBJ databases">
        <title>Genome sequencing of strain KACC 21507.</title>
        <authorList>
            <person name="Heo J."/>
            <person name="Kim S.-J."/>
            <person name="Kim J.-S."/>
            <person name="Hong S.-B."/>
            <person name="Kwon S.-W."/>
        </authorList>
    </citation>
    <scope>NUCLEOTIDE SEQUENCE [LARGE SCALE GENOMIC DNA]</scope>
    <source>
        <strain evidence="3 4">KACC 21507</strain>
    </source>
</reference>
<dbReference type="Gene3D" id="3.90.1720.10">
    <property type="entry name" value="endopeptidase domain like (from Nostoc punctiforme)"/>
    <property type="match status" value="1"/>
</dbReference>
<feature type="domain" description="Peptidase C51" evidence="2">
    <location>
        <begin position="15"/>
        <end position="140"/>
    </location>
</feature>
<name>A0A6P1NEJ7_9PROT</name>
<proteinExistence type="predicted"/>
<dbReference type="EMBL" id="CP047652">
    <property type="protein sequence ID" value="QHI94970.1"/>
    <property type="molecule type" value="Genomic_DNA"/>
</dbReference>
<keyword evidence="1" id="KW-0732">Signal</keyword>
<dbReference type="InterPro" id="IPR038765">
    <property type="entry name" value="Papain-like_cys_pep_sf"/>
</dbReference>
<dbReference type="RefSeq" id="WP_160618048.1">
    <property type="nucleotide sequence ID" value="NZ_CP047652.1"/>
</dbReference>
<accession>A0A6P1NEJ7</accession>
<dbReference type="Pfam" id="PF05257">
    <property type="entry name" value="CHAP"/>
    <property type="match status" value="1"/>
</dbReference>
<evidence type="ECO:0000259" key="2">
    <source>
        <dbReference type="PROSITE" id="PS50911"/>
    </source>
</evidence>
<feature type="chain" id="PRO_5027053653" evidence="1">
    <location>
        <begin position="20"/>
        <end position="159"/>
    </location>
</feature>